<comment type="caution">
    <text evidence="1">The sequence shown here is derived from an EMBL/GenBank/DDBJ whole genome shotgun (WGS) entry which is preliminary data.</text>
</comment>
<name>A0A1X4XXR1_9BACT</name>
<sequence length="120" mass="13984">MKDVWVKVDLINGESYIGTIENIDSDDLLSFLDEQSYWGIKLENVNTYKEVDGKIIIEPLDAKDSMFDGRLIIMSPEHILTIKFLKDESEILDKLNIKKLKIKKNKRNVIAFKLLKKENK</sequence>
<organism evidence="1 2">
    <name type="scientific">Desulfurella amilsii</name>
    <dbReference type="NCBI Taxonomy" id="1562698"/>
    <lineage>
        <taxon>Bacteria</taxon>
        <taxon>Pseudomonadati</taxon>
        <taxon>Campylobacterota</taxon>
        <taxon>Desulfurellia</taxon>
        <taxon>Desulfurellales</taxon>
        <taxon>Desulfurellaceae</taxon>
        <taxon>Desulfurella</taxon>
    </lineage>
</organism>
<dbReference type="RefSeq" id="WP_086034588.1">
    <property type="nucleotide sequence ID" value="NZ_MDSU01000018.1"/>
</dbReference>
<gene>
    <name evidence="1" type="ORF">DESAMIL20_1885</name>
</gene>
<proteinExistence type="predicted"/>
<protein>
    <submittedName>
        <fullName evidence="1">Uncharacterized protein</fullName>
    </submittedName>
</protein>
<keyword evidence="2" id="KW-1185">Reference proteome</keyword>
<dbReference type="EMBL" id="MDSU01000018">
    <property type="protein sequence ID" value="OSS42332.1"/>
    <property type="molecule type" value="Genomic_DNA"/>
</dbReference>
<dbReference type="STRING" id="1562698.DESAMIL20_1885"/>
<dbReference type="Proteomes" id="UP000194141">
    <property type="component" value="Unassembled WGS sequence"/>
</dbReference>
<dbReference type="OrthoDB" id="5517611at2"/>
<dbReference type="AlphaFoldDB" id="A0A1X4XXR1"/>
<evidence type="ECO:0000313" key="1">
    <source>
        <dbReference type="EMBL" id="OSS42332.1"/>
    </source>
</evidence>
<evidence type="ECO:0000313" key="2">
    <source>
        <dbReference type="Proteomes" id="UP000194141"/>
    </source>
</evidence>
<accession>A0A1X4XXR1</accession>
<reference evidence="1 2" key="1">
    <citation type="journal article" date="2017" name="Front. Microbiol.">
        <title>Genome Sequence of Desulfurella amilsii Strain TR1 and Comparative Genomics of Desulfurellaceae Family.</title>
        <authorList>
            <person name="Florentino A.P."/>
            <person name="Stams A.J."/>
            <person name="Sanchez-Andrea I."/>
        </authorList>
    </citation>
    <scope>NUCLEOTIDE SEQUENCE [LARGE SCALE GENOMIC DNA]</scope>
    <source>
        <strain evidence="1 2">TR1</strain>
    </source>
</reference>